<keyword evidence="1" id="KW-1133">Transmembrane helix</keyword>
<evidence type="ECO:0000256" key="1">
    <source>
        <dbReference type="SAM" id="Phobius"/>
    </source>
</evidence>
<gene>
    <name evidence="2" type="ORF">CHARACLAT_021298</name>
</gene>
<keyword evidence="3" id="KW-1185">Reference proteome</keyword>
<comment type="caution">
    <text evidence="2">The sequence shown here is derived from an EMBL/GenBank/DDBJ whole genome shotgun (WGS) entry which is preliminary data.</text>
</comment>
<name>A0ABU7ECA5_9TELE</name>
<dbReference type="EMBL" id="JAHUTJ010051256">
    <property type="protein sequence ID" value="MED6284666.1"/>
    <property type="molecule type" value="Genomic_DNA"/>
</dbReference>
<evidence type="ECO:0000313" key="2">
    <source>
        <dbReference type="EMBL" id="MED6284666.1"/>
    </source>
</evidence>
<accession>A0ABU7ECA5</accession>
<evidence type="ECO:0000313" key="3">
    <source>
        <dbReference type="Proteomes" id="UP001352852"/>
    </source>
</evidence>
<organism evidence="2 3">
    <name type="scientific">Characodon lateralis</name>
    <dbReference type="NCBI Taxonomy" id="208331"/>
    <lineage>
        <taxon>Eukaryota</taxon>
        <taxon>Metazoa</taxon>
        <taxon>Chordata</taxon>
        <taxon>Craniata</taxon>
        <taxon>Vertebrata</taxon>
        <taxon>Euteleostomi</taxon>
        <taxon>Actinopterygii</taxon>
        <taxon>Neopterygii</taxon>
        <taxon>Teleostei</taxon>
        <taxon>Neoteleostei</taxon>
        <taxon>Acanthomorphata</taxon>
        <taxon>Ovalentaria</taxon>
        <taxon>Atherinomorphae</taxon>
        <taxon>Cyprinodontiformes</taxon>
        <taxon>Goodeidae</taxon>
        <taxon>Characodon</taxon>
    </lineage>
</organism>
<keyword evidence="1" id="KW-0472">Membrane</keyword>
<feature type="transmembrane region" description="Helical" evidence="1">
    <location>
        <begin position="12"/>
        <end position="29"/>
    </location>
</feature>
<protein>
    <submittedName>
        <fullName evidence="2">Uncharacterized protein</fullName>
    </submittedName>
</protein>
<dbReference type="Proteomes" id="UP001352852">
    <property type="component" value="Unassembled WGS sequence"/>
</dbReference>
<sequence>MNRTIKLLDPYCNVTLYLIVLLVLTYAFPTPLKCTAFSKLNWMNNGFSFSLFGEQLSLSELESRTTEVEVVVNRKLNSEGFRSSVAAHVGAELLFRLLSERKSNWRQYIAIFMLHCSR</sequence>
<proteinExistence type="predicted"/>
<keyword evidence="1" id="KW-0812">Transmembrane</keyword>
<reference evidence="2 3" key="1">
    <citation type="submission" date="2021-06" db="EMBL/GenBank/DDBJ databases">
        <authorList>
            <person name="Palmer J.M."/>
        </authorList>
    </citation>
    <scope>NUCLEOTIDE SEQUENCE [LARGE SCALE GENOMIC DNA]</scope>
    <source>
        <strain evidence="2 3">CL_MEX2019</strain>
        <tissue evidence="2">Muscle</tissue>
    </source>
</reference>